<keyword evidence="1" id="KW-0812">Transmembrane</keyword>
<evidence type="ECO:0000313" key="2">
    <source>
        <dbReference type="EMBL" id="MET3574517.1"/>
    </source>
</evidence>
<comment type="caution">
    <text evidence="2">The sequence shown here is derived from an EMBL/GenBank/DDBJ whole genome shotgun (WGS) entry which is preliminary data.</text>
</comment>
<reference evidence="2 3" key="1">
    <citation type="submission" date="2024-06" db="EMBL/GenBank/DDBJ databases">
        <title>Genomic Encyclopedia of Type Strains, Phase IV (KMG-IV): sequencing the most valuable type-strain genomes for metagenomic binning, comparative biology and taxonomic classification.</title>
        <authorList>
            <person name="Goeker M."/>
        </authorList>
    </citation>
    <scope>NUCLEOTIDE SEQUENCE [LARGE SCALE GENOMIC DNA]</scope>
    <source>
        <strain evidence="2 3">DSM 26128</strain>
    </source>
</reference>
<evidence type="ECO:0000313" key="3">
    <source>
        <dbReference type="Proteomes" id="UP001549099"/>
    </source>
</evidence>
<keyword evidence="1" id="KW-0472">Membrane</keyword>
<dbReference type="Proteomes" id="UP001549099">
    <property type="component" value="Unassembled WGS sequence"/>
</dbReference>
<feature type="transmembrane region" description="Helical" evidence="1">
    <location>
        <begin position="12"/>
        <end position="30"/>
    </location>
</feature>
<protein>
    <submittedName>
        <fullName evidence="2">Uncharacterized protein</fullName>
    </submittedName>
</protein>
<evidence type="ECO:0000256" key="1">
    <source>
        <dbReference type="SAM" id="Phobius"/>
    </source>
</evidence>
<dbReference type="EMBL" id="JBEPLW010000001">
    <property type="protein sequence ID" value="MET3574517.1"/>
    <property type="molecule type" value="Genomic_DNA"/>
</dbReference>
<keyword evidence="3" id="KW-1185">Reference proteome</keyword>
<sequence length="32" mass="3843">MIFGMDSIPGWFYVMAICVVLLFVFLAEWWTR</sequence>
<gene>
    <name evidence="2" type="ORF">ABID49_000393</name>
</gene>
<name>A0ABV2G8E9_9BACL</name>
<keyword evidence="1" id="KW-1133">Transmembrane helix</keyword>
<accession>A0ABV2G8E9</accession>
<organism evidence="2 3">
    <name type="scientific">Bhargavaea ullalensis</name>
    <dbReference type="NCBI Taxonomy" id="1265685"/>
    <lineage>
        <taxon>Bacteria</taxon>
        <taxon>Bacillati</taxon>
        <taxon>Bacillota</taxon>
        <taxon>Bacilli</taxon>
        <taxon>Bacillales</taxon>
        <taxon>Caryophanaceae</taxon>
        <taxon>Bhargavaea</taxon>
    </lineage>
</organism>
<proteinExistence type="predicted"/>